<feature type="coiled-coil region" evidence="4">
    <location>
        <begin position="465"/>
        <end position="496"/>
    </location>
</feature>
<dbReference type="SUPFAM" id="SSF55785">
    <property type="entry name" value="PYP-like sensor domain (PAS domain)"/>
    <property type="match status" value="1"/>
</dbReference>
<dbReference type="GO" id="GO:0000155">
    <property type="term" value="F:phosphorelay sensor kinase activity"/>
    <property type="evidence" value="ECO:0007669"/>
    <property type="project" value="InterPro"/>
</dbReference>
<reference evidence="9 10" key="1">
    <citation type="journal article" date="2018" name="ISME J.">
        <title>Involvement of Burkholderiaceae and sulfurous volatiles in disease-suppressive soils.</title>
        <authorList>
            <person name="Carrion V.J."/>
            <person name="Cordovez V."/>
            <person name="Tyc O."/>
            <person name="Etalo D.W."/>
            <person name="de Bruijn I."/>
            <person name="de Jager V.C."/>
            <person name="Medema M.H."/>
            <person name="Eberl L."/>
            <person name="Raaijmakers J.M."/>
        </authorList>
    </citation>
    <scope>NUCLEOTIDE SEQUENCE [LARGE SCALE GENOMIC DNA]</scope>
    <source>
        <strain evidence="10">mHSR5</strain>
    </source>
</reference>
<dbReference type="InterPro" id="IPR005467">
    <property type="entry name" value="His_kinase_dom"/>
</dbReference>
<sequence length="706" mass="75570">MTVSGTPTRDARGPTRLQTMLRQPLAAGGVALLIGAMLSLGVALLVREQWQSAVHTRFERRTTHVTAMLRHELQSGVAVLEGARGAFSLVPDMTPEQWRRYAETLDLDSGRSPVRQIGYTPLPPATRSALAAAQPMPLDPLAAAALSAPLSSSPVVRFGASDAAPLARALQSGDIALGVHPADNDTSRDARTLTLFLPVTTSPHAAATPSGTREAGADGMLFAALNPRRLVERALDAERGIDLWLTAGGDPRAIVSVETTTDEASASPDLMRRTDELNFGGTVLTLAYSADGRPSATGAQRAAGTVLAAGLIASFAFAALVHALLRGRSGAGADADAGASSRGILNEARMMGIIRSSMEAIITIDEKQTVVIFNPMAEQVFGVSAMEAIGAPLSRFIPERFRAAHAKHVDQFGVTGVSERQMGRQRVLFGLRANGEEFPIEASISQIRDASGKLYTVMLRDITERQRAENALKQSREELRELSANLQNVREEEKTRIARELHDDLGQQLTALKMDLSVVEQQLRVPGRAQPDGDMQSHLQGMRRLIDATVASVRRIAADLRPVMLDDLGLVPAIEWLANDFTNRYGIDVERRIETGGLTFTSAGATTLFRIVQEALTNVARHADATRVALRLDVAEGFCVLRVADNGRGAAPGGPAHEDKSFGLIGIRERAHMLGGSVTIDTALARGFSITVAFPLSTVQQETLIT</sequence>
<dbReference type="InterPro" id="IPR003594">
    <property type="entry name" value="HATPase_dom"/>
</dbReference>
<protein>
    <recommendedName>
        <fullName evidence="11">Histidine kinase</fullName>
    </recommendedName>
</protein>
<feature type="domain" description="PAS" evidence="7">
    <location>
        <begin position="346"/>
        <end position="390"/>
    </location>
</feature>
<evidence type="ECO:0000259" key="7">
    <source>
        <dbReference type="PROSITE" id="PS50112"/>
    </source>
</evidence>
<dbReference type="GO" id="GO:0046983">
    <property type="term" value="F:protein dimerization activity"/>
    <property type="evidence" value="ECO:0007669"/>
    <property type="project" value="InterPro"/>
</dbReference>
<dbReference type="SMART" id="SM00387">
    <property type="entry name" value="HATPase_c"/>
    <property type="match status" value="1"/>
</dbReference>
<evidence type="ECO:0000256" key="5">
    <source>
        <dbReference type="SAM" id="Phobius"/>
    </source>
</evidence>
<dbReference type="PROSITE" id="PS50113">
    <property type="entry name" value="PAC"/>
    <property type="match status" value="1"/>
</dbReference>
<dbReference type="Gene3D" id="1.20.5.1930">
    <property type="match status" value="1"/>
</dbReference>
<dbReference type="PROSITE" id="PS50112">
    <property type="entry name" value="PAS"/>
    <property type="match status" value="1"/>
</dbReference>
<dbReference type="NCBIfam" id="TIGR00229">
    <property type="entry name" value="sensory_box"/>
    <property type="match status" value="1"/>
</dbReference>
<dbReference type="SMART" id="SM00091">
    <property type="entry name" value="PAS"/>
    <property type="match status" value="1"/>
</dbReference>
<accession>A0A2Z5N219</accession>
<dbReference type="PANTHER" id="PTHR24421:SF59">
    <property type="entry name" value="OXYGEN SENSOR HISTIDINE KINASE NREB"/>
    <property type="match status" value="1"/>
</dbReference>
<evidence type="ECO:0000256" key="3">
    <source>
        <dbReference type="ARBA" id="ARBA00023012"/>
    </source>
</evidence>
<evidence type="ECO:0000259" key="6">
    <source>
        <dbReference type="PROSITE" id="PS50109"/>
    </source>
</evidence>
<dbReference type="Pfam" id="PF13426">
    <property type="entry name" value="PAS_9"/>
    <property type="match status" value="1"/>
</dbReference>
<evidence type="ECO:0000256" key="4">
    <source>
        <dbReference type="SAM" id="Coils"/>
    </source>
</evidence>
<dbReference type="InterPro" id="IPR050482">
    <property type="entry name" value="Sensor_HK_TwoCompSys"/>
</dbReference>
<keyword evidence="5" id="KW-0472">Membrane</keyword>
<dbReference type="OrthoDB" id="9813412at2"/>
<dbReference type="InterPro" id="IPR036890">
    <property type="entry name" value="HATPase_C_sf"/>
</dbReference>
<evidence type="ECO:0008006" key="11">
    <source>
        <dbReference type="Google" id="ProtNLM"/>
    </source>
</evidence>
<dbReference type="PROSITE" id="PS50109">
    <property type="entry name" value="HIS_KIN"/>
    <property type="match status" value="1"/>
</dbReference>
<keyword evidence="1" id="KW-0808">Transferase</keyword>
<dbReference type="GO" id="GO:0016020">
    <property type="term" value="C:membrane"/>
    <property type="evidence" value="ECO:0007669"/>
    <property type="project" value="InterPro"/>
</dbReference>
<dbReference type="EMBL" id="CP024903">
    <property type="protein sequence ID" value="AXF23585.1"/>
    <property type="molecule type" value="Genomic_DNA"/>
</dbReference>
<dbReference type="Pfam" id="PF07730">
    <property type="entry name" value="HisKA_3"/>
    <property type="match status" value="1"/>
</dbReference>
<keyword evidence="4" id="KW-0175">Coiled coil</keyword>
<keyword evidence="2" id="KW-0418">Kinase</keyword>
<gene>
    <name evidence="9" type="ORF">CUJ89_24585</name>
</gene>
<proteinExistence type="predicted"/>
<evidence type="ECO:0000313" key="9">
    <source>
        <dbReference type="EMBL" id="AXF23585.1"/>
    </source>
</evidence>
<dbReference type="CDD" id="cd16917">
    <property type="entry name" value="HATPase_UhpB-NarQ-NarX-like"/>
    <property type="match status" value="1"/>
</dbReference>
<dbReference type="InterPro" id="IPR000014">
    <property type="entry name" value="PAS"/>
</dbReference>
<keyword evidence="3" id="KW-0902">Two-component regulatory system</keyword>
<dbReference type="InterPro" id="IPR035965">
    <property type="entry name" value="PAS-like_dom_sf"/>
</dbReference>
<dbReference type="Proteomes" id="UP000253104">
    <property type="component" value="Chromosome mHSR5_B"/>
</dbReference>
<dbReference type="InterPro" id="IPR000700">
    <property type="entry name" value="PAS-assoc_C"/>
</dbReference>
<keyword evidence="5" id="KW-1133">Transmembrane helix</keyword>
<dbReference type="CDD" id="cd00130">
    <property type="entry name" value="PAS"/>
    <property type="match status" value="1"/>
</dbReference>
<evidence type="ECO:0000256" key="1">
    <source>
        <dbReference type="ARBA" id="ARBA00022679"/>
    </source>
</evidence>
<feature type="transmembrane region" description="Helical" evidence="5">
    <location>
        <begin position="302"/>
        <end position="325"/>
    </location>
</feature>
<feature type="domain" description="Histidine kinase" evidence="6">
    <location>
        <begin position="500"/>
        <end position="698"/>
    </location>
</feature>
<feature type="domain" description="PAC" evidence="8">
    <location>
        <begin position="421"/>
        <end position="474"/>
    </location>
</feature>
<evidence type="ECO:0000259" key="8">
    <source>
        <dbReference type="PROSITE" id="PS50113"/>
    </source>
</evidence>
<dbReference type="Pfam" id="PF02518">
    <property type="entry name" value="HATPase_c"/>
    <property type="match status" value="1"/>
</dbReference>
<keyword evidence="5" id="KW-0812">Transmembrane</keyword>
<dbReference type="Gene3D" id="3.30.565.10">
    <property type="entry name" value="Histidine kinase-like ATPase, C-terminal domain"/>
    <property type="match status" value="1"/>
</dbReference>
<dbReference type="Gene3D" id="3.30.450.20">
    <property type="entry name" value="PAS domain"/>
    <property type="match status" value="1"/>
</dbReference>
<dbReference type="SUPFAM" id="SSF55874">
    <property type="entry name" value="ATPase domain of HSP90 chaperone/DNA topoisomerase II/histidine kinase"/>
    <property type="match status" value="1"/>
</dbReference>
<dbReference type="AlphaFoldDB" id="A0A2Z5N219"/>
<evidence type="ECO:0000256" key="2">
    <source>
        <dbReference type="ARBA" id="ARBA00022777"/>
    </source>
</evidence>
<name>A0A2Z5N219_BURPY</name>
<dbReference type="RefSeq" id="WP_114179988.1">
    <property type="nucleotide sequence ID" value="NZ_CP024903.1"/>
</dbReference>
<evidence type="ECO:0000313" key="10">
    <source>
        <dbReference type="Proteomes" id="UP000253104"/>
    </source>
</evidence>
<dbReference type="InterPro" id="IPR011712">
    <property type="entry name" value="Sig_transdc_His_kin_sub3_dim/P"/>
</dbReference>
<organism evidence="9 10">
    <name type="scientific">Burkholderia pyrrocinia</name>
    <name type="common">Pseudomonas pyrrocinia</name>
    <dbReference type="NCBI Taxonomy" id="60550"/>
    <lineage>
        <taxon>Bacteria</taxon>
        <taxon>Pseudomonadati</taxon>
        <taxon>Pseudomonadota</taxon>
        <taxon>Betaproteobacteria</taxon>
        <taxon>Burkholderiales</taxon>
        <taxon>Burkholderiaceae</taxon>
        <taxon>Burkholderia</taxon>
        <taxon>Burkholderia cepacia complex</taxon>
    </lineage>
</organism>
<feature type="transmembrane region" description="Helical" evidence="5">
    <location>
        <begin position="25"/>
        <end position="46"/>
    </location>
</feature>
<dbReference type="PANTHER" id="PTHR24421">
    <property type="entry name" value="NITRATE/NITRITE SENSOR PROTEIN NARX-RELATED"/>
    <property type="match status" value="1"/>
</dbReference>